<dbReference type="OrthoDB" id="9786339at2"/>
<keyword evidence="3" id="KW-1185">Reference proteome</keyword>
<feature type="compositionally biased region" description="Low complexity" evidence="1">
    <location>
        <begin position="309"/>
        <end position="340"/>
    </location>
</feature>
<protein>
    <recommendedName>
        <fullName evidence="4">Serine/threonine protein kinase</fullName>
    </recommendedName>
</protein>
<comment type="caution">
    <text evidence="2">The sequence shown here is derived from an EMBL/GenBank/DDBJ whole genome shotgun (WGS) entry which is preliminary data.</text>
</comment>
<dbReference type="AlphaFoldDB" id="A0A2A3YGK0"/>
<sequence length="839" mass="85235">MNTNPLQDALRSRWTLEGKIPLAGVAEGAVWHRARTVDTGENVTLFIVQGEAALEAADAVRRAYLVEDARLLPVREIVVLDDPREEQDTSSSDAPAIGPITVVEYPMPPAPPLAALLGSSQLHPETARSIIGEAATGLEAARRRGVRHQFIDSNRLFVNLRSGEVTVLGVGVEAAAHVGLDRSRENASFQDTAALVTLLYRTLSGRSPQHDSAGLVPRPSTLVDTPIPADLDLLCDLVLNESADDVPETTRELIAALEPWQSIPVTLEAYPHEGAGPSAATGGAGAAGAASAAAPSAAGAGAGATAGAADATARTSGPAPTSASTPEPAPSPAAERTPASEPEPEPEDAADIAPTVSTETPSPTPGATGAAATAGVAGLAAAAGAAGASNDSGTGGGTESPGTSRTGARTDSDAHDAAAAAAAATSDHQGDQAQQDEQAAADAAAASAASAASAEAKQIVQELHLAEKRSTSPFPGHLDIQPPVTPEPDAPSAAPPAPVSPQSPDPAESSAPAAAASLAPAAAASAAQQPAQDSTDPALAPVAATPAQAPEDGPVPVVGRTESMAAATGPIVVRGRDSSAPDEPPAEPTSQYARSSLLRDVVSVAVDSDDPDTYALGPRQPEERSRQSQWIIAGAVLFTIIAAVFAVTTATSGLRDRITDPLETAAAPTTPTETDTGEAPVEPTAENTEEPELPAPEISGVELFAEGGAEPDHTDQQDRLTDGDTETFWSTQHYGSPDFGGIKEGVGMRLSFAEESQLSVVTVTTARNTGGTLELRAVNDDGSPGDVLASGKFAGDGEVRLEPDEPVDADKVALYIPELPPDSKESDRYRARIAEITVE</sequence>
<reference evidence="2 3" key="1">
    <citation type="journal article" date="2017" name="Elife">
        <title>Extensive horizontal gene transfer in cheese-associated bacteria.</title>
        <authorList>
            <person name="Bonham K.S."/>
            <person name="Wolfe B.E."/>
            <person name="Dutton R.J."/>
        </authorList>
    </citation>
    <scope>NUCLEOTIDE SEQUENCE [LARGE SCALE GENOMIC DNA]</scope>
    <source>
        <strain evidence="2 3">341_9</strain>
    </source>
</reference>
<feature type="compositionally biased region" description="Low complexity" evidence="1">
    <location>
        <begin position="351"/>
        <end position="392"/>
    </location>
</feature>
<feature type="compositionally biased region" description="Pro residues" evidence="1">
    <location>
        <begin position="483"/>
        <end position="504"/>
    </location>
</feature>
<accession>A0A2A3YGK0</accession>
<feature type="compositionally biased region" description="Low complexity" evidence="1">
    <location>
        <begin position="593"/>
        <end position="606"/>
    </location>
</feature>
<feature type="compositionally biased region" description="Low complexity" evidence="1">
    <location>
        <begin position="505"/>
        <end position="550"/>
    </location>
</feature>
<feature type="compositionally biased region" description="Low complexity" evidence="1">
    <location>
        <begin position="417"/>
        <end position="456"/>
    </location>
</feature>
<dbReference type="Proteomes" id="UP000218598">
    <property type="component" value="Unassembled WGS sequence"/>
</dbReference>
<gene>
    <name evidence="2" type="ORF">CIK66_14120</name>
</gene>
<evidence type="ECO:0000256" key="1">
    <source>
        <dbReference type="SAM" id="MobiDB-lite"/>
    </source>
</evidence>
<feature type="region of interest" description="Disordered" evidence="1">
    <location>
        <begin position="659"/>
        <end position="695"/>
    </location>
</feature>
<feature type="compositionally biased region" description="Low complexity" evidence="1">
    <location>
        <begin position="661"/>
        <end position="680"/>
    </location>
</feature>
<evidence type="ECO:0000313" key="3">
    <source>
        <dbReference type="Proteomes" id="UP000218598"/>
    </source>
</evidence>
<evidence type="ECO:0008006" key="4">
    <source>
        <dbReference type="Google" id="ProtNLM"/>
    </source>
</evidence>
<feature type="region of interest" description="Disordered" evidence="1">
    <location>
        <begin position="309"/>
        <end position="627"/>
    </location>
</feature>
<dbReference type="Gene3D" id="1.10.510.10">
    <property type="entry name" value="Transferase(Phosphotransferase) domain 1"/>
    <property type="match status" value="1"/>
</dbReference>
<dbReference type="RefSeq" id="WP_096197564.1">
    <property type="nucleotide sequence ID" value="NZ_JBQQNQ010000005.1"/>
</dbReference>
<evidence type="ECO:0000313" key="2">
    <source>
        <dbReference type="EMBL" id="PCC38440.1"/>
    </source>
</evidence>
<dbReference type="EMBL" id="NRGR01000023">
    <property type="protein sequence ID" value="PCC38440.1"/>
    <property type="molecule type" value="Genomic_DNA"/>
</dbReference>
<name>A0A2A3YGK0_9MICO</name>
<proteinExistence type="predicted"/>
<organism evidence="2 3">
    <name type="scientific">Brachybacterium alimentarium</name>
    <dbReference type="NCBI Taxonomy" id="47845"/>
    <lineage>
        <taxon>Bacteria</taxon>
        <taxon>Bacillati</taxon>
        <taxon>Actinomycetota</taxon>
        <taxon>Actinomycetes</taxon>
        <taxon>Micrococcales</taxon>
        <taxon>Dermabacteraceae</taxon>
        <taxon>Brachybacterium</taxon>
    </lineage>
</organism>